<name>A0A5N8W3E1_9ACTN</name>
<dbReference type="EMBL" id="VJZE01000063">
    <property type="protein sequence ID" value="MPY40665.1"/>
    <property type="molecule type" value="Genomic_DNA"/>
</dbReference>
<proteinExistence type="predicted"/>
<comment type="caution">
    <text evidence="2">The sequence shown here is derived from an EMBL/GenBank/DDBJ whole genome shotgun (WGS) entry which is preliminary data.</text>
</comment>
<dbReference type="InterPro" id="IPR025406">
    <property type="entry name" value="DUF4132"/>
</dbReference>
<dbReference type="Proteomes" id="UP000326979">
    <property type="component" value="Unassembled WGS sequence"/>
</dbReference>
<accession>A0A5N8W3E1</accession>
<protein>
    <submittedName>
        <fullName evidence="2">DUF4132 domain-containing protein</fullName>
    </submittedName>
</protein>
<evidence type="ECO:0000259" key="1">
    <source>
        <dbReference type="Pfam" id="PF13569"/>
    </source>
</evidence>
<dbReference type="AlphaFoldDB" id="A0A5N8W3E1"/>
<sequence length="415" mass="46307">MVDHVEDLLVTGNRWAERIRGRVTNLSPDLEALVLHLAACGAFWDWHYKVDAAWKRQTKALLKAEGARELVYEAIRQLAAGGSLHDCTDPAVGYQELVDKERPSPTRDLAYGFALAAGYLERGAAPGDLEALVGDLVTVARKNAFVLDGYYKRDDSLSGAVFTSLAELRAMDALWTLHREVQPSAHCHKLLFRMVKKTAARLGVPPHQLAERTVPTHGLDADGTLRLGWRGRGAVWINVPYEVVITLESPGRVTVDWIDVDEGGATTRTTAPFRSPTGFKARYLPHNVDVTRHLANALETTLRSELGRVYALSHEERVWPHGEWARYYRDHPVTGLFTRRLIWEYETPHGTWEPALPVPGTGFVTLGGDTRTVPDTTRIRLWKQNRADDEQIGALRAFLADRQVSQPYDQVGAAA</sequence>
<gene>
    <name evidence="2" type="ORF">FNH04_12335</name>
</gene>
<dbReference type="OrthoDB" id="9763697at2"/>
<feature type="domain" description="DUF4132" evidence="1">
    <location>
        <begin position="292"/>
        <end position="412"/>
    </location>
</feature>
<dbReference type="Pfam" id="PF13569">
    <property type="entry name" value="DUF4132"/>
    <property type="match status" value="1"/>
</dbReference>
<evidence type="ECO:0000313" key="3">
    <source>
        <dbReference type="Proteomes" id="UP000326979"/>
    </source>
</evidence>
<keyword evidence="3" id="KW-1185">Reference proteome</keyword>
<evidence type="ECO:0000313" key="2">
    <source>
        <dbReference type="EMBL" id="MPY40665.1"/>
    </source>
</evidence>
<organism evidence="2 3">
    <name type="scientific">Streptomyces phyllanthi</name>
    <dbReference type="NCBI Taxonomy" id="1803180"/>
    <lineage>
        <taxon>Bacteria</taxon>
        <taxon>Bacillati</taxon>
        <taxon>Actinomycetota</taxon>
        <taxon>Actinomycetes</taxon>
        <taxon>Kitasatosporales</taxon>
        <taxon>Streptomycetaceae</taxon>
        <taxon>Streptomyces</taxon>
    </lineage>
</organism>
<reference evidence="2 3" key="1">
    <citation type="submission" date="2019-07" db="EMBL/GenBank/DDBJ databases">
        <title>New species of Amycolatopsis and Streptomyces.</title>
        <authorList>
            <person name="Duangmal K."/>
            <person name="Teo W.F.A."/>
            <person name="Lipun K."/>
        </authorList>
    </citation>
    <scope>NUCLEOTIDE SEQUENCE [LARGE SCALE GENOMIC DNA]</scope>
    <source>
        <strain evidence="2 3">TISTR 2346</strain>
    </source>
</reference>
<dbReference type="RefSeq" id="WP_152783387.1">
    <property type="nucleotide sequence ID" value="NZ_BAABEQ010000124.1"/>
</dbReference>